<evidence type="ECO:0000313" key="2">
    <source>
        <dbReference type="Proteomes" id="UP000299102"/>
    </source>
</evidence>
<sequence length="90" mass="9529">MYCVRAENAGVLGARPVTPPAPLRLVRLDRSCQIVDDNRCRCRAAVGSANEVTPDTSFDSATGHDSQLTEAVVNTSSAKITLGLRCPGLD</sequence>
<dbReference type="Proteomes" id="UP000299102">
    <property type="component" value="Unassembled WGS sequence"/>
</dbReference>
<name>A0A4C1V076_EUMVA</name>
<dbReference type="EMBL" id="BGZK01000252">
    <property type="protein sequence ID" value="GBP31889.1"/>
    <property type="molecule type" value="Genomic_DNA"/>
</dbReference>
<organism evidence="1 2">
    <name type="scientific">Eumeta variegata</name>
    <name type="common">Bagworm moth</name>
    <name type="synonym">Eumeta japonica</name>
    <dbReference type="NCBI Taxonomy" id="151549"/>
    <lineage>
        <taxon>Eukaryota</taxon>
        <taxon>Metazoa</taxon>
        <taxon>Ecdysozoa</taxon>
        <taxon>Arthropoda</taxon>
        <taxon>Hexapoda</taxon>
        <taxon>Insecta</taxon>
        <taxon>Pterygota</taxon>
        <taxon>Neoptera</taxon>
        <taxon>Endopterygota</taxon>
        <taxon>Lepidoptera</taxon>
        <taxon>Glossata</taxon>
        <taxon>Ditrysia</taxon>
        <taxon>Tineoidea</taxon>
        <taxon>Psychidae</taxon>
        <taxon>Oiketicinae</taxon>
        <taxon>Eumeta</taxon>
    </lineage>
</organism>
<dbReference type="AlphaFoldDB" id="A0A4C1V076"/>
<keyword evidence="2" id="KW-1185">Reference proteome</keyword>
<proteinExistence type="predicted"/>
<gene>
    <name evidence="1" type="ORF">EVAR_16664_1</name>
</gene>
<protein>
    <submittedName>
        <fullName evidence="1">Uncharacterized protein</fullName>
    </submittedName>
</protein>
<comment type="caution">
    <text evidence="1">The sequence shown here is derived from an EMBL/GenBank/DDBJ whole genome shotgun (WGS) entry which is preliminary data.</text>
</comment>
<reference evidence="1 2" key="1">
    <citation type="journal article" date="2019" name="Commun. Biol.">
        <title>The bagworm genome reveals a unique fibroin gene that provides high tensile strength.</title>
        <authorList>
            <person name="Kono N."/>
            <person name="Nakamura H."/>
            <person name="Ohtoshi R."/>
            <person name="Tomita M."/>
            <person name="Numata K."/>
            <person name="Arakawa K."/>
        </authorList>
    </citation>
    <scope>NUCLEOTIDE SEQUENCE [LARGE SCALE GENOMIC DNA]</scope>
</reference>
<evidence type="ECO:0000313" key="1">
    <source>
        <dbReference type="EMBL" id="GBP31889.1"/>
    </source>
</evidence>
<accession>A0A4C1V076</accession>